<dbReference type="SMART" id="SM00338">
    <property type="entry name" value="BRLZ"/>
    <property type="match status" value="2"/>
</dbReference>
<dbReference type="InterPro" id="IPR046347">
    <property type="entry name" value="bZIP_sf"/>
</dbReference>
<keyword evidence="3" id="KW-0238">DNA-binding</keyword>
<dbReference type="Pfam" id="PF00170">
    <property type="entry name" value="bZIP_1"/>
    <property type="match status" value="2"/>
</dbReference>
<organism evidence="9">
    <name type="scientific">Oikopleura dioica</name>
    <name type="common">Tunicate</name>
    <dbReference type="NCBI Taxonomy" id="34765"/>
    <lineage>
        <taxon>Eukaryota</taxon>
        <taxon>Metazoa</taxon>
        <taxon>Chordata</taxon>
        <taxon>Tunicata</taxon>
        <taxon>Appendicularia</taxon>
        <taxon>Copelata</taxon>
        <taxon>Oikopleuridae</taxon>
        <taxon>Oikopleura</taxon>
    </lineage>
</organism>
<dbReference type="OrthoDB" id="10648580at2759"/>
<gene>
    <name evidence="9" type="ORF">GSOID_T00007699001</name>
</gene>
<evidence type="ECO:0000259" key="8">
    <source>
        <dbReference type="PROSITE" id="PS50217"/>
    </source>
</evidence>
<dbReference type="SUPFAM" id="SSF57959">
    <property type="entry name" value="Leucine zipper domain"/>
    <property type="match status" value="2"/>
</dbReference>
<dbReference type="Gene3D" id="1.20.5.170">
    <property type="match status" value="2"/>
</dbReference>
<evidence type="ECO:0000256" key="4">
    <source>
        <dbReference type="ARBA" id="ARBA00023163"/>
    </source>
</evidence>
<dbReference type="CDD" id="cd14690">
    <property type="entry name" value="bZIP_CREB1"/>
    <property type="match status" value="2"/>
</dbReference>
<dbReference type="AlphaFoldDB" id="E4XC47"/>
<evidence type="ECO:0000256" key="6">
    <source>
        <dbReference type="SAM" id="Coils"/>
    </source>
</evidence>
<evidence type="ECO:0000256" key="2">
    <source>
        <dbReference type="ARBA" id="ARBA00023015"/>
    </source>
</evidence>
<dbReference type="GO" id="GO:0005634">
    <property type="term" value="C:nucleus"/>
    <property type="evidence" value="ECO:0007669"/>
    <property type="project" value="UniProtKB-SubCell"/>
</dbReference>
<dbReference type="EMBL" id="FN653035">
    <property type="protein sequence ID" value="CBY09172.1"/>
    <property type="molecule type" value="Genomic_DNA"/>
</dbReference>
<dbReference type="PROSITE" id="PS50217">
    <property type="entry name" value="BZIP"/>
    <property type="match status" value="2"/>
</dbReference>
<keyword evidence="5" id="KW-0539">Nucleus</keyword>
<dbReference type="Proteomes" id="UP000001307">
    <property type="component" value="Unassembled WGS sequence"/>
</dbReference>
<dbReference type="FunFam" id="1.20.5.170:FF:000003">
    <property type="entry name" value="cAMP-responsive element modulator isoform X2"/>
    <property type="match status" value="1"/>
</dbReference>
<evidence type="ECO:0000313" key="9">
    <source>
        <dbReference type="EMBL" id="CBY09172.1"/>
    </source>
</evidence>
<feature type="transmembrane region" description="Helical" evidence="7">
    <location>
        <begin position="12"/>
        <end position="32"/>
    </location>
</feature>
<keyword evidence="6" id="KW-0175">Coiled coil</keyword>
<evidence type="ECO:0000256" key="1">
    <source>
        <dbReference type="ARBA" id="ARBA00004123"/>
    </source>
</evidence>
<accession>E4XC47</accession>
<dbReference type="InParanoid" id="E4XC47"/>
<keyword evidence="7" id="KW-1133">Transmembrane helix</keyword>
<dbReference type="GO" id="GO:0000981">
    <property type="term" value="F:DNA-binding transcription factor activity, RNA polymerase II-specific"/>
    <property type="evidence" value="ECO:0007669"/>
    <property type="project" value="TreeGrafter"/>
</dbReference>
<dbReference type="GO" id="GO:0000978">
    <property type="term" value="F:RNA polymerase II cis-regulatory region sequence-specific DNA binding"/>
    <property type="evidence" value="ECO:0007669"/>
    <property type="project" value="TreeGrafter"/>
</dbReference>
<dbReference type="PANTHER" id="PTHR45879:SF3">
    <property type="entry name" value="CYCLIC AMP RESPONSE ELEMENT-BINDING PROTEIN B"/>
    <property type="match status" value="1"/>
</dbReference>
<dbReference type="PRINTS" id="PR00041">
    <property type="entry name" value="LEUZIPPRCREB"/>
</dbReference>
<evidence type="ECO:0000256" key="5">
    <source>
        <dbReference type="ARBA" id="ARBA00023242"/>
    </source>
</evidence>
<dbReference type="InterPro" id="IPR001630">
    <property type="entry name" value="Leuzip_CREB"/>
</dbReference>
<sequence length="576" mass="65265">MNASAVLDLRQVIIVVFFFQIYLFAVTIVLPLKSWLKQPGWTHPEIKRTFYGILCKNDHFVEDVEAQWHVTESNRNGNRGRQYIRGMTASFTHFPLDYDDEFFLCFTDDVIRKMVNFGYYDPKDPDVLEFQRNYYAADDVIANAKINGANQGESNDVASECSSKWLAPGDGEFSSISKVVEWRERNPKNPMADNNQNQRPRAGHIAAREQNLITGVTGNIAEQTEIPQNEIKEFIEVPSQPHSANFEERVQNLIAGATRSITERAGTPQNEIMELSDFPSCDSVGDSSASSAESQIECPEIISTPVPERINESTQTTTISEKTERTKILYNDFNFHMSGGDGMYMNPVGQNFVSPHSAPSEIAEEAARRREVRLSKNREAARECRRKKKEYVKCLENRVQVLEDFNFHMSGGDGMYMNPVGQNFVSPHSAPSEIAEEAARRREVRLSKNREAARECRRKKKEYVKCLENRVQVLEEQNRSLIEELQNLKDIHSNTRSGSCLTRSGSRTAALWLELLVICAGRLCIGNIGRNTAFALKSRSVLKEDNISVCLKVLLANSYIDGLQLEKSRVWASHDA</sequence>
<comment type="subcellular location">
    <subcellularLocation>
        <location evidence="1">Nucleus</location>
    </subcellularLocation>
</comment>
<keyword evidence="7" id="KW-0812">Transmembrane</keyword>
<reference evidence="9" key="1">
    <citation type="journal article" date="2010" name="Science">
        <title>Plasticity of animal genome architecture unmasked by rapid evolution of a pelagic tunicate.</title>
        <authorList>
            <person name="Denoeud F."/>
            <person name="Henriet S."/>
            <person name="Mungpakdee S."/>
            <person name="Aury J.M."/>
            <person name="Da Silva C."/>
            <person name="Brinkmann H."/>
            <person name="Mikhaleva J."/>
            <person name="Olsen L.C."/>
            <person name="Jubin C."/>
            <person name="Canestro C."/>
            <person name="Bouquet J.M."/>
            <person name="Danks G."/>
            <person name="Poulain J."/>
            <person name="Campsteijn C."/>
            <person name="Adamski M."/>
            <person name="Cross I."/>
            <person name="Yadetie F."/>
            <person name="Muffato M."/>
            <person name="Louis A."/>
            <person name="Butcher S."/>
            <person name="Tsagkogeorga G."/>
            <person name="Konrad A."/>
            <person name="Singh S."/>
            <person name="Jensen M.F."/>
            <person name="Cong E.H."/>
            <person name="Eikeseth-Otteraa H."/>
            <person name="Noel B."/>
            <person name="Anthouard V."/>
            <person name="Porcel B.M."/>
            <person name="Kachouri-Lafond R."/>
            <person name="Nishino A."/>
            <person name="Ugolini M."/>
            <person name="Chourrout P."/>
            <person name="Nishida H."/>
            <person name="Aasland R."/>
            <person name="Huzurbazar S."/>
            <person name="Westhof E."/>
            <person name="Delsuc F."/>
            <person name="Lehrach H."/>
            <person name="Reinhardt R."/>
            <person name="Weissenbach J."/>
            <person name="Roy S.W."/>
            <person name="Artiguenave F."/>
            <person name="Postlethwait J.H."/>
            <person name="Manak J.R."/>
            <person name="Thompson E.M."/>
            <person name="Jaillon O."/>
            <person name="Du Pasquier L."/>
            <person name="Boudinot P."/>
            <person name="Liberles D.A."/>
            <person name="Volff J.N."/>
            <person name="Philippe H."/>
            <person name="Lenhard B."/>
            <person name="Roest Crollius H."/>
            <person name="Wincker P."/>
            <person name="Chourrout D."/>
        </authorList>
    </citation>
    <scope>NUCLEOTIDE SEQUENCE [LARGE SCALE GENOMIC DNA]</scope>
</reference>
<proteinExistence type="predicted"/>
<feature type="coiled-coil region" evidence="6">
    <location>
        <begin position="457"/>
        <end position="491"/>
    </location>
</feature>
<dbReference type="GO" id="GO:0005667">
    <property type="term" value="C:transcription regulator complex"/>
    <property type="evidence" value="ECO:0007669"/>
    <property type="project" value="TreeGrafter"/>
</dbReference>
<evidence type="ECO:0000313" key="10">
    <source>
        <dbReference type="Proteomes" id="UP000001307"/>
    </source>
</evidence>
<name>E4XC47_OIKDI</name>
<keyword evidence="2" id="KW-0805">Transcription regulation</keyword>
<keyword evidence="4" id="KW-0804">Transcription</keyword>
<feature type="domain" description="BZIP" evidence="8">
    <location>
        <begin position="367"/>
        <end position="406"/>
    </location>
</feature>
<dbReference type="PANTHER" id="PTHR45879">
    <property type="entry name" value="CYCLIC AMP RESPONSE ELEMENT-BINDING PROTEIN B"/>
    <property type="match status" value="1"/>
</dbReference>
<feature type="domain" description="BZIP" evidence="8">
    <location>
        <begin position="439"/>
        <end position="490"/>
    </location>
</feature>
<protein>
    <recommendedName>
        <fullName evidence="8">BZIP domain-containing protein</fullName>
    </recommendedName>
</protein>
<evidence type="ECO:0000256" key="3">
    <source>
        <dbReference type="ARBA" id="ARBA00023125"/>
    </source>
</evidence>
<dbReference type="PROSITE" id="PS00036">
    <property type="entry name" value="BZIP_BASIC"/>
    <property type="match status" value="1"/>
</dbReference>
<keyword evidence="10" id="KW-1185">Reference proteome</keyword>
<evidence type="ECO:0000256" key="7">
    <source>
        <dbReference type="SAM" id="Phobius"/>
    </source>
</evidence>
<dbReference type="InterPro" id="IPR004827">
    <property type="entry name" value="bZIP"/>
</dbReference>
<keyword evidence="7" id="KW-0472">Membrane</keyword>